<feature type="region of interest" description="Disordered" evidence="1">
    <location>
        <begin position="212"/>
        <end position="232"/>
    </location>
</feature>
<evidence type="ECO:0000313" key="3">
    <source>
        <dbReference type="Proteomes" id="UP000275676"/>
    </source>
</evidence>
<evidence type="ECO:0000256" key="1">
    <source>
        <dbReference type="SAM" id="MobiDB-lite"/>
    </source>
</evidence>
<sequence length="331" mass="36533">MAYGRQFEITVNCTDGETIHITDVDVDFSSVRDDEKEPNEAELTLWGLTPQTQNAIAQAGSTVSVAAGYIDEGMFTLFQGELISAVTIKPNEVYGLKMKIYEALIPFRASVTSRIFRKGQNLREAVLLVASDMGLGCQVSKAAAALVLPKNISGVALSRDVLNSLCKPVNATWSIQYQSIVVTAGDSVLNGAAIFSPETGLLGAPFLKIHSPKRTKKKNPSEKDQIQKKHDKSITTYQWPRRVHRLITQKALAARWELLKLLLGSRFYVAALRLANRLSLHLLQWVKDGTSLLRKYPTDSVRVTVRHGQHHGRESLHEAGKSGYCNHRAGA</sequence>
<dbReference type="Proteomes" id="UP000275676">
    <property type="component" value="Chromosome"/>
</dbReference>
<name>A0A447R496_SALER</name>
<organism evidence="2 3">
    <name type="scientific">Salmonella enterica subsp. arizonae</name>
    <dbReference type="NCBI Taxonomy" id="59203"/>
    <lineage>
        <taxon>Bacteria</taxon>
        <taxon>Pseudomonadati</taxon>
        <taxon>Pseudomonadota</taxon>
        <taxon>Gammaproteobacteria</taxon>
        <taxon>Enterobacterales</taxon>
        <taxon>Enterobacteriaceae</taxon>
        <taxon>Salmonella</taxon>
    </lineage>
</organism>
<gene>
    <name evidence="2" type="ORF">NCTC10047_02994</name>
</gene>
<feature type="compositionally biased region" description="Basic and acidic residues" evidence="1">
    <location>
        <begin position="219"/>
        <end position="228"/>
    </location>
</feature>
<dbReference type="EMBL" id="LR134156">
    <property type="protein sequence ID" value="VEA77087.1"/>
    <property type="molecule type" value="Genomic_DNA"/>
</dbReference>
<reference evidence="2 3" key="1">
    <citation type="submission" date="2018-12" db="EMBL/GenBank/DDBJ databases">
        <authorList>
            <consortium name="Pathogen Informatics"/>
        </authorList>
    </citation>
    <scope>NUCLEOTIDE SEQUENCE [LARGE SCALE GENOMIC DNA]</scope>
    <source>
        <strain evidence="2 3">NCTC10047</strain>
    </source>
</reference>
<dbReference type="AlphaFoldDB" id="A0A447R496"/>
<evidence type="ECO:0000313" key="2">
    <source>
        <dbReference type="EMBL" id="VEA77087.1"/>
    </source>
</evidence>
<protein>
    <submittedName>
        <fullName evidence="2">Uncharacterized protein</fullName>
    </submittedName>
</protein>
<proteinExistence type="predicted"/>
<accession>A0A447R496</accession>